<dbReference type="AlphaFoldDB" id="A0A9Q3FHW8"/>
<keyword evidence="2" id="KW-1185">Reference proteome</keyword>
<protein>
    <submittedName>
        <fullName evidence="1">Uncharacterized protein</fullName>
    </submittedName>
</protein>
<name>A0A9Q3FHW8_9BASI</name>
<organism evidence="1 2">
    <name type="scientific">Austropuccinia psidii MF-1</name>
    <dbReference type="NCBI Taxonomy" id="1389203"/>
    <lineage>
        <taxon>Eukaryota</taxon>
        <taxon>Fungi</taxon>
        <taxon>Dikarya</taxon>
        <taxon>Basidiomycota</taxon>
        <taxon>Pucciniomycotina</taxon>
        <taxon>Pucciniomycetes</taxon>
        <taxon>Pucciniales</taxon>
        <taxon>Sphaerophragmiaceae</taxon>
        <taxon>Austropuccinia</taxon>
    </lineage>
</organism>
<dbReference type="OrthoDB" id="2506710at2759"/>
<sequence length="129" mass="15473">MELIRGIEVIKEDFELPDRLVTARFNTLFTRSAHGWYIKLRQAHGHQSWTWWKTQIIKKWASDSWRFNVETAFEYSKFNADEDRALPWVFSQKDRLKALYPDMSEFMINRNILRQCGGDLENSVKIRTT</sequence>
<evidence type="ECO:0000313" key="2">
    <source>
        <dbReference type="Proteomes" id="UP000765509"/>
    </source>
</evidence>
<proteinExistence type="predicted"/>
<gene>
    <name evidence="1" type="ORF">O181_078939</name>
</gene>
<evidence type="ECO:0000313" key="1">
    <source>
        <dbReference type="EMBL" id="MBW0539224.1"/>
    </source>
</evidence>
<dbReference type="Proteomes" id="UP000765509">
    <property type="component" value="Unassembled WGS sequence"/>
</dbReference>
<dbReference type="EMBL" id="AVOT02043812">
    <property type="protein sequence ID" value="MBW0539224.1"/>
    <property type="molecule type" value="Genomic_DNA"/>
</dbReference>
<dbReference type="CDD" id="cd14279">
    <property type="entry name" value="CUE"/>
    <property type="match status" value="1"/>
</dbReference>
<comment type="caution">
    <text evidence="1">The sequence shown here is derived from an EMBL/GenBank/DDBJ whole genome shotgun (WGS) entry which is preliminary data.</text>
</comment>
<accession>A0A9Q3FHW8</accession>
<reference evidence="1" key="1">
    <citation type="submission" date="2021-03" db="EMBL/GenBank/DDBJ databases">
        <title>Draft genome sequence of rust myrtle Austropuccinia psidii MF-1, a brazilian biotype.</title>
        <authorList>
            <person name="Quecine M.C."/>
            <person name="Pachon D.M.R."/>
            <person name="Bonatelli M.L."/>
            <person name="Correr F.H."/>
            <person name="Franceschini L.M."/>
            <person name="Leite T.F."/>
            <person name="Margarido G.R.A."/>
            <person name="Almeida C.A."/>
            <person name="Ferrarezi J.A."/>
            <person name="Labate C.A."/>
        </authorList>
    </citation>
    <scope>NUCLEOTIDE SEQUENCE</scope>
    <source>
        <strain evidence="1">MF-1</strain>
    </source>
</reference>